<accession>A0A3N0AGM5</accession>
<dbReference type="Proteomes" id="UP000267368">
    <property type="component" value="Unassembled WGS sequence"/>
</dbReference>
<evidence type="ECO:0008006" key="3">
    <source>
        <dbReference type="Google" id="ProtNLM"/>
    </source>
</evidence>
<dbReference type="AlphaFoldDB" id="A0A3N0AGM5"/>
<dbReference type="SUPFAM" id="SSF53474">
    <property type="entry name" value="alpha/beta-Hydrolases"/>
    <property type="match status" value="1"/>
</dbReference>
<dbReference type="InterPro" id="IPR024499">
    <property type="entry name" value="Mbeg1-like"/>
</dbReference>
<gene>
    <name evidence="1" type="ORF">DMP07_04710</name>
</gene>
<organism evidence="1 2">
    <name type="scientific">Slackia faecicanis</name>
    <dbReference type="NCBI Taxonomy" id="255723"/>
    <lineage>
        <taxon>Bacteria</taxon>
        <taxon>Bacillati</taxon>
        <taxon>Actinomycetota</taxon>
        <taxon>Coriobacteriia</taxon>
        <taxon>Eggerthellales</taxon>
        <taxon>Eggerthellaceae</taxon>
        <taxon>Slackia</taxon>
    </lineage>
</organism>
<dbReference type="EMBL" id="QICB01000002">
    <property type="protein sequence ID" value="RNL20881.1"/>
    <property type="molecule type" value="Genomic_DNA"/>
</dbReference>
<evidence type="ECO:0000313" key="1">
    <source>
        <dbReference type="EMBL" id="RNL20881.1"/>
    </source>
</evidence>
<name>A0A3N0AGM5_9ACTN</name>
<comment type="caution">
    <text evidence="1">The sequence shown here is derived from an EMBL/GenBank/DDBJ whole genome shotgun (WGS) entry which is preliminary data.</text>
</comment>
<dbReference type="RefSeq" id="WP_123197980.1">
    <property type="nucleotide sequence ID" value="NZ_QICB01000002.1"/>
</dbReference>
<proteinExistence type="predicted"/>
<sequence length="383" mass="42569">MRNIMDYLATEFATFDEVPFCAVDALVLSEFCMVRMECILPAMKEESTIGGRAAARLKALLPGKRGVCFKDALMAEHFSDMFTGLVPEKIKELMFALAASPRFRDMRMEECASVFDEGACTQFAALSFSYRNEFAFVGFRGTDCSFTGWREDFDMAYMDLVPAQESAVRYLDAAAPRLPKRLFVGGHSKGGNLAMYAAAKCDPKVRARIARVFSFDAPGFRRGMFDAAQSAALAHLLDRYVPRESLIGMLMEYPAPYSVVQSSESGAWQHDPFSWGIDGFDFERCSGLASSAQFAHDVIERWLARYDERQAREIVDALFEAMKASGAQDFSEFLKFGPKTLGLLRDAAKNSDEETRAVLTAAIGDLAEEAAHRAWRGQADLAK</sequence>
<reference evidence="2" key="1">
    <citation type="submission" date="2018-05" db="EMBL/GenBank/DDBJ databases">
        <title>Genome Sequencing of selected type strains of the family Eggerthellaceae.</title>
        <authorList>
            <person name="Danylec N."/>
            <person name="Stoll D.A."/>
            <person name="Doetsch A."/>
            <person name="Huch M."/>
        </authorList>
    </citation>
    <scope>NUCLEOTIDE SEQUENCE [LARGE SCALE GENOMIC DNA]</scope>
    <source>
        <strain evidence="2">DSM 17537</strain>
    </source>
</reference>
<evidence type="ECO:0000313" key="2">
    <source>
        <dbReference type="Proteomes" id="UP000267368"/>
    </source>
</evidence>
<dbReference type="Pfam" id="PF11187">
    <property type="entry name" value="Mbeg1-like"/>
    <property type="match status" value="1"/>
</dbReference>
<dbReference type="OrthoDB" id="9769481at2"/>
<dbReference type="InterPro" id="IPR029058">
    <property type="entry name" value="AB_hydrolase_fold"/>
</dbReference>
<keyword evidence="2" id="KW-1185">Reference proteome</keyword>
<dbReference type="Gene3D" id="3.40.50.1820">
    <property type="entry name" value="alpha/beta hydrolase"/>
    <property type="match status" value="1"/>
</dbReference>
<protein>
    <recommendedName>
        <fullName evidence="3">DUF2974 domain-containing protein</fullName>
    </recommendedName>
</protein>